<comment type="caution">
    <text evidence="1">The sequence shown here is derived from an EMBL/GenBank/DDBJ whole genome shotgun (WGS) entry which is preliminary data.</text>
</comment>
<sequence length="99" mass="9776">MSPPDDEALGMAASMHPDTADALLGGAAPPGFEELAAWLSAIRPGPGRADEPLERLAVDALTGARGPARAGAPDGRRGVAVRLLTVKAVAIAGTVALGG</sequence>
<organism evidence="1 2">
    <name type="scientific">Acidiferrimicrobium australe</name>
    <dbReference type="NCBI Taxonomy" id="2664430"/>
    <lineage>
        <taxon>Bacteria</taxon>
        <taxon>Bacillati</taxon>
        <taxon>Actinomycetota</taxon>
        <taxon>Acidimicrobiia</taxon>
        <taxon>Acidimicrobiales</taxon>
        <taxon>Acidimicrobiaceae</taxon>
        <taxon>Acidiferrimicrobium</taxon>
    </lineage>
</organism>
<name>A0ABW9QXS1_9ACTN</name>
<dbReference type="Proteomes" id="UP000437736">
    <property type="component" value="Unassembled WGS sequence"/>
</dbReference>
<dbReference type="EMBL" id="WJHE01001008">
    <property type="protein sequence ID" value="MST34441.1"/>
    <property type="molecule type" value="Genomic_DNA"/>
</dbReference>
<protein>
    <recommendedName>
        <fullName evidence="3">Anti-sigma factor</fullName>
    </recommendedName>
</protein>
<reference evidence="1 2" key="1">
    <citation type="submission" date="2019-11" db="EMBL/GenBank/DDBJ databases">
        <title>Acidiferrimicrobium australis gen. nov., sp. nov., an acidophilic and obligately heterotrophic, member of the Actinobacteria that catalyses dissimilatory oxido- reduction of iron isolated from metal-rich acidic water in Chile.</title>
        <authorList>
            <person name="Gonzalez D."/>
            <person name="Huber K."/>
            <person name="Hedrich S."/>
            <person name="Rojas-Villalobos C."/>
            <person name="Quatrini R."/>
            <person name="Dinamarca M.A."/>
            <person name="Schwarz A."/>
            <person name="Canales C."/>
            <person name="Nancucheo I."/>
        </authorList>
    </citation>
    <scope>NUCLEOTIDE SEQUENCE [LARGE SCALE GENOMIC DNA]</scope>
    <source>
        <strain evidence="1 2">USS-CCA1</strain>
    </source>
</reference>
<evidence type="ECO:0000313" key="2">
    <source>
        <dbReference type="Proteomes" id="UP000437736"/>
    </source>
</evidence>
<accession>A0ABW9QXS1</accession>
<feature type="non-terminal residue" evidence="1">
    <location>
        <position position="99"/>
    </location>
</feature>
<evidence type="ECO:0000313" key="1">
    <source>
        <dbReference type="EMBL" id="MST34441.1"/>
    </source>
</evidence>
<gene>
    <name evidence="1" type="ORF">GHK86_17155</name>
</gene>
<keyword evidence="2" id="KW-1185">Reference proteome</keyword>
<proteinExistence type="predicted"/>
<evidence type="ECO:0008006" key="3">
    <source>
        <dbReference type="Google" id="ProtNLM"/>
    </source>
</evidence>